<feature type="region of interest" description="Disordered" evidence="1">
    <location>
        <begin position="24"/>
        <end position="55"/>
    </location>
</feature>
<proteinExistence type="predicted"/>
<evidence type="ECO:0000256" key="1">
    <source>
        <dbReference type="SAM" id="MobiDB-lite"/>
    </source>
</evidence>
<name>A0A8S9MDE4_BRACR</name>
<sequence length="152" mass="17743">MVISKSTAMIISYSRISRKTFTERKIGSERTSESRTKATRRRAEPSRGSARRRAQPSRNLWVTHLCLQHELGLAHRNRTSRWPVLRIPHVRILSHSFLCDYPLTAHWPVLALYAMRKLEKAETRVLVSMTWTLETTVGDRRRRRRVFCSGAS</sequence>
<organism evidence="2 3">
    <name type="scientific">Brassica cretica</name>
    <name type="common">Mustard</name>
    <dbReference type="NCBI Taxonomy" id="69181"/>
    <lineage>
        <taxon>Eukaryota</taxon>
        <taxon>Viridiplantae</taxon>
        <taxon>Streptophyta</taxon>
        <taxon>Embryophyta</taxon>
        <taxon>Tracheophyta</taxon>
        <taxon>Spermatophyta</taxon>
        <taxon>Magnoliopsida</taxon>
        <taxon>eudicotyledons</taxon>
        <taxon>Gunneridae</taxon>
        <taxon>Pentapetalae</taxon>
        <taxon>rosids</taxon>
        <taxon>malvids</taxon>
        <taxon>Brassicales</taxon>
        <taxon>Brassicaceae</taxon>
        <taxon>Brassiceae</taxon>
        <taxon>Brassica</taxon>
    </lineage>
</organism>
<evidence type="ECO:0000313" key="3">
    <source>
        <dbReference type="Proteomes" id="UP000712281"/>
    </source>
</evidence>
<comment type="caution">
    <text evidence="2">The sequence shown here is derived from an EMBL/GenBank/DDBJ whole genome shotgun (WGS) entry which is preliminary data.</text>
</comment>
<accession>A0A8S9MDE4</accession>
<reference evidence="2" key="1">
    <citation type="submission" date="2019-12" db="EMBL/GenBank/DDBJ databases">
        <title>Genome sequencing and annotation of Brassica cretica.</title>
        <authorList>
            <person name="Studholme D.J."/>
            <person name="Sarris P.F."/>
        </authorList>
    </citation>
    <scope>NUCLEOTIDE SEQUENCE</scope>
    <source>
        <strain evidence="2">PFS-001/15</strain>
        <tissue evidence="2">Leaf</tissue>
    </source>
</reference>
<gene>
    <name evidence="2" type="ORF">F2Q68_00040015</name>
</gene>
<protein>
    <submittedName>
        <fullName evidence="2">Uncharacterized protein</fullName>
    </submittedName>
</protein>
<evidence type="ECO:0000313" key="2">
    <source>
        <dbReference type="EMBL" id="KAF2616527.1"/>
    </source>
</evidence>
<feature type="compositionally biased region" description="Basic and acidic residues" evidence="1">
    <location>
        <begin position="24"/>
        <end position="45"/>
    </location>
</feature>
<dbReference type="EMBL" id="QGKW02000007">
    <property type="protein sequence ID" value="KAF2616527.1"/>
    <property type="molecule type" value="Genomic_DNA"/>
</dbReference>
<dbReference type="AlphaFoldDB" id="A0A8S9MDE4"/>
<dbReference type="Proteomes" id="UP000712281">
    <property type="component" value="Unassembled WGS sequence"/>
</dbReference>